<proteinExistence type="inferred from homology"/>
<evidence type="ECO:0000313" key="11">
    <source>
        <dbReference type="Proteomes" id="UP001163823"/>
    </source>
</evidence>
<dbReference type="FunFam" id="1.10.630.10:FF:000026">
    <property type="entry name" value="Cytochrome P450 82C4"/>
    <property type="match status" value="1"/>
</dbReference>
<dbReference type="GO" id="GO:0016705">
    <property type="term" value="F:oxidoreductase activity, acting on paired donors, with incorporation or reduction of molecular oxygen"/>
    <property type="evidence" value="ECO:0007669"/>
    <property type="project" value="InterPro"/>
</dbReference>
<gene>
    <name evidence="10" type="ORF">O6P43_018868</name>
</gene>
<feature type="binding site" description="axial binding residue" evidence="7">
    <location>
        <position position="469"/>
    </location>
    <ligand>
        <name>heme</name>
        <dbReference type="ChEBI" id="CHEBI:30413"/>
    </ligand>
    <ligandPart>
        <name>Fe</name>
        <dbReference type="ChEBI" id="CHEBI:18248"/>
    </ligandPart>
</feature>
<evidence type="ECO:0000313" key="10">
    <source>
        <dbReference type="EMBL" id="KAJ7958089.1"/>
    </source>
</evidence>
<organism evidence="10 11">
    <name type="scientific">Quillaja saponaria</name>
    <name type="common">Soap bark tree</name>
    <dbReference type="NCBI Taxonomy" id="32244"/>
    <lineage>
        <taxon>Eukaryota</taxon>
        <taxon>Viridiplantae</taxon>
        <taxon>Streptophyta</taxon>
        <taxon>Embryophyta</taxon>
        <taxon>Tracheophyta</taxon>
        <taxon>Spermatophyta</taxon>
        <taxon>Magnoliopsida</taxon>
        <taxon>eudicotyledons</taxon>
        <taxon>Gunneridae</taxon>
        <taxon>Pentapetalae</taxon>
        <taxon>rosids</taxon>
        <taxon>fabids</taxon>
        <taxon>Fabales</taxon>
        <taxon>Quillajaceae</taxon>
        <taxon>Quillaja</taxon>
    </lineage>
</organism>
<comment type="caution">
    <text evidence="10">The sequence shown here is derived from an EMBL/GenBank/DDBJ whole genome shotgun (WGS) entry which is preliminary data.</text>
</comment>
<dbReference type="GO" id="GO:0005506">
    <property type="term" value="F:iron ion binding"/>
    <property type="evidence" value="ECO:0007669"/>
    <property type="project" value="InterPro"/>
</dbReference>
<evidence type="ECO:0000256" key="1">
    <source>
        <dbReference type="ARBA" id="ARBA00010617"/>
    </source>
</evidence>
<keyword evidence="11" id="KW-1185">Reference proteome</keyword>
<comment type="similarity">
    <text evidence="1 8">Belongs to the cytochrome P450 family.</text>
</comment>
<keyword evidence="9" id="KW-1133">Transmembrane helix</keyword>
<dbReference type="Pfam" id="PF00067">
    <property type="entry name" value="p450"/>
    <property type="match status" value="1"/>
</dbReference>
<keyword evidence="9" id="KW-0812">Transmembrane</keyword>
<keyword evidence="5 7" id="KW-0408">Iron</keyword>
<dbReference type="PRINTS" id="PR00463">
    <property type="entry name" value="EP450I"/>
</dbReference>
<dbReference type="Gene3D" id="1.10.630.10">
    <property type="entry name" value="Cytochrome P450"/>
    <property type="match status" value="1"/>
</dbReference>
<keyword evidence="2 7" id="KW-0349">Heme</keyword>
<dbReference type="Proteomes" id="UP001163823">
    <property type="component" value="Chromosome 8"/>
</dbReference>
<dbReference type="InterPro" id="IPR050651">
    <property type="entry name" value="Plant_Cytochrome_P450_Monoox"/>
</dbReference>
<keyword evidence="6 8" id="KW-0503">Monooxygenase</keyword>
<dbReference type="GO" id="GO:0004497">
    <property type="term" value="F:monooxygenase activity"/>
    <property type="evidence" value="ECO:0007669"/>
    <property type="project" value="UniProtKB-KW"/>
</dbReference>
<dbReference type="KEGG" id="qsa:O6P43_018868"/>
<evidence type="ECO:0000256" key="7">
    <source>
        <dbReference type="PIRSR" id="PIRSR602401-1"/>
    </source>
</evidence>
<keyword evidence="4 8" id="KW-0560">Oxidoreductase</keyword>
<dbReference type="EMBL" id="JARAOO010000008">
    <property type="protein sequence ID" value="KAJ7958089.1"/>
    <property type="molecule type" value="Genomic_DNA"/>
</dbReference>
<feature type="transmembrane region" description="Helical" evidence="9">
    <location>
        <begin position="6"/>
        <end position="25"/>
    </location>
</feature>
<comment type="cofactor">
    <cofactor evidence="7">
        <name>heme</name>
        <dbReference type="ChEBI" id="CHEBI:30413"/>
    </cofactor>
</comment>
<dbReference type="SUPFAM" id="SSF48264">
    <property type="entry name" value="Cytochrome P450"/>
    <property type="match status" value="1"/>
</dbReference>
<accession>A0AAD7LH45</accession>
<dbReference type="AlphaFoldDB" id="A0AAD7LH45"/>
<protein>
    <submittedName>
        <fullName evidence="10">Cytochrome P450 family protein</fullName>
    </submittedName>
</protein>
<dbReference type="InterPro" id="IPR017972">
    <property type="entry name" value="Cyt_P450_CS"/>
</dbReference>
<dbReference type="GO" id="GO:0020037">
    <property type="term" value="F:heme binding"/>
    <property type="evidence" value="ECO:0007669"/>
    <property type="project" value="InterPro"/>
</dbReference>
<dbReference type="PANTHER" id="PTHR47947">
    <property type="entry name" value="CYTOCHROME P450 82C3-RELATED"/>
    <property type="match status" value="1"/>
</dbReference>
<dbReference type="CDD" id="cd20654">
    <property type="entry name" value="CYP82"/>
    <property type="match status" value="1"/>
</dbReference>
<dbReference type="PROSITE" id="PS00086">
    <property type="entry name" value="CYTOCHROME_P450"/>
    <property type="match status" value="1"/>
</dbReference>
<evidence type="ECO:0000256" key="6">
    <source>
        <dbReference type="ARBA" id="ARBA00023033"/>
    </source>
</evidence>
<evidence type="ECO:0000256" key="9">
    <source>
        <dbReference type="SAM" id="Phobius"/>
    </source>
</evidence>
<keyword evidence="9" id="KW-0472">Membrane</keyword>
<evidence type="ECO:0000256" key="2">
    <source>
        <dbReference type="ARBA" id="ARBA00022617"/>
    </source>
</evidence>
<evidence type="ECO:0000256" key="4">
    <source>
        <dbReference type="ARBA" id="ARBA00023002"/>
    </source>
</evidence>
<dbReference type="InterPro" id="IPR036396">
    <property type="entry name" value="Cyt_P450_sf"/>
</dbReference>
<dbReference type="PRINTS" id="PR00385">
    <property type="entry name" value="P450"/>
</dbReference>
<dbReference type="InterPro" id="IPR002401">
    <property type="entry name" value="Cyt_P450_E_grp-I"/>
</dbReference>
<sequence>MTSFQYLNVATAGLAAIVFFFFYFLRRPRADGARKAPEASGGWPVIGHLPLLGGSQLPHITLGALADKYGPVFSIRIGVHPAIVVSSWELAKECFTTHDVIISSRPKFTGGELLGNNYANFGFSPYGDYWRDLRKITASELLSNRRLELLKHVRESEVESSLIELYKDWTKRQDGSGYVLVENMKNWFGDINFNVILRMVASKRYYGANSDLSNEKTEARRCQKAFREFFHLTGQFLLRDAIPFLGWLDLGGYVKAMKKTAKDLDSIIWEWLEEHRRRRENCSGDQPKTEHDFMDVMLSIFESDDSPDLAGYDVETVIKATCLTIIVGAADTTSVTLVWALSLLLNNPNALKKAQDELDLHVGKGRLVNESDISNLVYLQAIVKETLRLYPAGPLSGPREFAEDCTVGGYYVPAGTRLLVNLWKIQTDPRVWSDPLEFKPERFLNTHKDFDVRGQCFELIPFGGGRRACPGISFAIQMTHVALASLLQTFDVTTPSDAAVDMRATFGLTNIKTTPLEVLVKPRLSPYLYKST</sequence>
<evidence type="ECO:0000256" key="5">
    <source>
        <dbReference type="ARBA" id="ARBA00023004"/>
    </source>
</evidence>
<name>A0AAD7LH45_QUISA</name>
<evidence type="ECO:0000256" key="8">
    <source>
        <dbReference type="RuleBase" id="RU000461"/>
    </source>
</evidence>
<dbReference type="PANTHER" id="PTHR47947:SF39">
    <property type="entry name" value="CYTOCHROME P450"/>
    <property type="match status" value="1"/>
</dbReference>
<dbReference type="InterPro" id="IPR001128">
    <property type="entry name" value="Cyt_P450"/>
</dbReference>
<keyword evidence="3 7" id="KW-0479">Metal-binding</keyword>
<reference evidence="10" key="1">
    <citation type="journal article" date="2023" name="Science">
        <title>Elucidation of the pathway for biosynthesis of saponin adjuvants from the soapbark tree.</title>
        <authorList>
            <person name="Reed J."/>
            <person name="Orme A."/>
            <person name="El-Demerdash A."/>
            <person name="Owen C."/>
            <person name="Martin L.B.B."/>
            <person name="Misra R.C."/>
            <person name="Kikuchi S."/>
            <person name="Rejzek M."/>
            <person name="Martin A.C."/>
            <person name="Harkess A."/>
            <person name="Leebens-Mack J."/>
            <person name="Louveau T."/>
            <person name="Stephenson M.J."/>
            <person name="Osbourn A."/>
        </authorList>
    </citation>
    <scope>NUCLEOTIDE SEQUENCE</scope>
    <source>
        <strain evidence="10">S10</strain>
    </source>
</reference>
<evidence type="ECO:0000256" key="3">
    <source>
        <dbReference type="ARBA" id="ARBA00022723"/>
    </source>
</evidence>